<sequence length="256" mass="26183">MTISGVALGLLIARIGAFVAVMPLFSGRAPRSVQAGMVLVFAAFYIGQASSDLGTLPAGSLREVDPIRYGLVITREALIGAAMGFAFGLFLLPGRIAGEFVTQQIGLNISPQVGPTGTDSAGPLTNILETAGALIFLIADGHHVVLAVFHSSFAALPLGGSAIPEAGPMVTGLASAYEMGLLLAAPLALCLFLLAITLAVMARAAPQLNIYSVGFTLQVFVALVAGLVLVPEFVNTLTAIVGRTGEMLPKLLAGRG</sequence>
<comment type="subcellular location">
    <subcellularLocation>
        <location evidence="1">Cell membrane</location>
        <topology evidence="1">Multi-pass membrane protein</topology>
    </subcellularLocation>
</comment>
<evidence type="ECO:0008006" key="10">
    <source>
        <dbReference type="Google" id="ProtNLM"/>
    </source>
</evidence>
<keyword evidence="6 7" id="KW-0472">Membrane</keyword>
<accession>A0A6P2D5M5</accession>
<keyword evidence="8" id="KW-0969">Cilium</keyword>
<dbReference type="Pfam" id="PF01311">
    <property type="entry name" value="Bac_export_1"/>
    <property type="match status" value="1"/>
</dbReference>
<proteinExistence type="inferred from homology"/>
<keyword evidence="3" id="KW-1003">Cell membrane</keyword>
<dbReference type="GO" id="GO:0006605">
    <property type="term" value="P:protein targeting"/>
    <property type="evidence" value="ECO:0007669"/>
    <property type="project" value="InterPro"/>
</dbReference>
<keyword evidence="8" id="KW-0282">Flagellum</keyword>
<evidence type="ECO:0000256" key="3">
    <source>
        <dbReference type="ARBA" id="ARBA00022475"/>
    </source>
</evidence>
<feature type="transmembrane region" description="Helical" evidence="7">
    <location>
        <begin position="6"/>
        <end position="25"/>
    </location>
</feature>
<evidence type="ECO:0000313" key="8">
    <source>
        <dbReference type="EMBL" id="VTR96373.1"/>
    </source>
</evidence>
<dbReference type="RefSeq" id="WP_162670665.1">
    <property type="nucleotide sequence ID" value="NZ_LR593886.1"/>
</dbReference>
<dbReference type="EMBL" id="LR593886">
    <property type="protein sequence ID" value="VTR96373.1"/>
    <property type="molecule type" value="Genomic_DNA"/>
</dbReference>
<dbReference type="PANTHER" id="PTHR30065:SF1">
    <property type="entry name" value="SURFACE PRESENTATION OF ANTIGENS PROTEIN SPAR"/>
    <property type="match status" value="1"/>
</dbReference>
<evidence type="ECO:0000256" key="6">
    <source>
        <dbReference type="ARBA" id="ARBA00023136"/>
    </source>
</evidence>
<evidence type="ECO:0000256" key="7">
    <source>
        <dbReference type="SAM" id="Phobius"/>
    </source>
</evidence>
<keyword evidence="8" id="KW-0966">Cell projection</keyword>
<protein>
    <recommendedName>
        <fullName evidence="10">Flagellar biosynthetic protein FliR</fullName>
    </recommendedName>
</protein>
<evidence type="ECO:0000256" key="2">
    <source>
        <dbReference type="ARBA" id="ARBA00009772"/>
    </source>
</evidence>
<dbReference type="PANTHER" id="PTHR30065">
    <property type="entry name" value="FLAGELLAR BIOSYNTHETIC PROTEIN FLIR"/>
    <property type="match status" value="1"/>
</dbReference>
<dbReference type="PRINTS" id="PR00953">
    <property type="entry name" value="TYPE3IMRPROT"/>
</dbReference>
<feature type="transmembrane region" description="Helical" evidence="7">
    <location>
        <begin position="32"/>
        <end position="49"/>
    </location>
</feature>
<dbReference type="InterPro" id="IPR002010">
    <property type="entry name" value="T3SS_IM_R"/>
</dbReference>
<evidence type="ECO:0000256" key="4">
    <source>
        <dbReference type="ARBA" id="ARBA00022692"/>
    </source>
</evidence>
<dbReference type="GO" id="GO:0005886">
    <property type="term" value="C:plasma membrane"/>
    <property type="evidence" value="ECO:0007669"/>
    <property type="project" value="UniProtKB-SubCell"/>
</dbReference>
<organism evidence="8 9">
    <name type="scientific">Gemmata massiliana</name>
    <dbReference type="NCBI Taxonomy" id="1210884"/>
    <lineage>
        <taxon>Bacteria</taxon>
        <taxon>Pseudomonadati</taxon>
        <taxon>Planctomycetota</taxon>
        <taxon>Planctomycetia</taxon>
        <taxon>Gemmatales</taxon>
        <taxon>Gemmataceae</taxon>
        <taxon>Gemmata</taxon>
    </lineage>
</organism>
<evidence type="ECO:0000313" key="9">
    <source>
        <dbReference type="Proteomes" id="UP000464178"/>
    </source>
</evidence>
<name>A0A6P2D5M5_9BACT</name>
<evidence type="ECO:0000256" key="1">
    <source>
        <dbReference type="ARBA" id="ARBA00004651"/>
    </source>
</evidence>
<dbReference type="AlphaFoldDB" id="A0A6P2D5M5"/>
<keyword evidence="4 7" id="KW-0812">Transmembrane</keyword>
<gene>
    <name evidence="8" type="ORF">SOIL9_13410</name>
</gene>
<keyword evidence="5 7" id="KW-1133">Transmembrane helix</keyword>
<feature type="transmembrane region" description="Helical" evidence="7">
    <location>
        <begin position="69"/>
        <end position="92"/>
    </location>
</feature>
<evidence type="ECO:0000256" key="5">
    <source>
        <dbReference type="ARBA" id="ARBA00022989"/>
    </source>
</evidence>
<dbReference type="KEGG" id="gms:SOIL9_13410"/>
<reference evidence="8 9" key="1">
    <citation type="submission" date="2019-05" db="EMBL/GenBank/DDBJ databases">
        <authorList>
            <consortium name="Science for Life Laboratories"/>
        </authorList>
    </citation>
    <scope>NUCLEOTIDE SEQUENCE [LARGE SCALE GENOMIC DNA]</scope>
    <source>
        <strain evidence="8">Soil9</strain>
    </source>
</reference>
<comment type="similarity">
    <text evidence="2">Belongs to the FliR/MopE/SpaR family.</text>
</comment>
<keyword evidence="9" id="KW-1185">Reference proteome</keyword>
<feature type="transmembrane region" description="Helical" evidence="7">
    <location>
        <begin position="208"/>
        <end position="230"/>
    </location>
</feature>
<dbReference type="Proteomes" id="UP000464178">
    <property type="component" value="Chromosome"/>
</dbReference>
<feature type="transmembrane region" description="Helical" evidence="7">
    <location>
        <begin position="181"/>
        <end position="202"/>
    </location>
</feature>